<sequence length="51" mass="5885">MFTVFLQSCILKRLNVWRVQSACSYHSVSSLKSSDYHHIYGSLGLFKYVAL</sequence>
<evidence type="ECO:0000313" key="1">
    <source>
        <dbReference type="EnsemblPlants" id="OB01G30030.1"/>
    </source>
</evidence>
<dbReference type="Gramene" id="OB01G30030.1">
    <property type="protein sequence ID" value="OB01G30030.1"/>
    <property type="gene ID" value="OB01G30030"/>
</dbReference>
<dbReference type="HOGENOM" id="CLU_3109579_0_0_1"/>
<reference evidence="1" key="1">
    <citation type="journal article" date="2013" name="Nat. Commun.">
        <title>Whole-genome sequencing of Oryza brachyantha reveals mechanisms underlying Oryza genome evolution.</title>
        <authorList>
            <person name="Chen J."/>
            <person name="Huang Q."/>
            <person name="Gao D."/>
            <person name="Wang J."/>
            <person name="Lang Y."/>
            <person name="Liu T."/>
            <person name="Li B."/>
            <person name="Bai Z."/>
            <person name="Luis Goicoechea J."/>
            <person name="Liang C."/>
            <person name="Chen C."/>
            <person name="Zhang W."/>
            <person name="Sun S."/>
            <person name="Liao Y."/>
            <person name="Zhang X."/>
            <person name="Yang L."/>
            <person name="Song C."/>
            <person name="Wang M."/>
            <person name="Shi J."/>
            <person name="Liu G."/>
            <person name="Liu J."/>
            <person name="Zhou H."/>
            <person name="Zhou W."/>
            <person name="Yu Q."/>
            <person name="An N."/>
            <person name="Chen Y."/>
            <person name="Cai Q."/>
            <person name="Wang B."/>
            <person name="Liu B."/>
            <person name="Min J."/>
            <person name="Huang Y."/>
            <person name="Wu H."/>
            <person name="Li Z."/>
            <person name="Zhang Y."/>
            <person name="Yin Y."/>
            <person name="Song W."/>
            <person name="Jiang J."/>
            <person name="Jackson S.A."/>
            <person name="Wing R.A."/>
            <person name="Wang J."/>
            <person name="Chen M."/>
        </authorList>
    </citation>
    <scope>NUCLEOTIDE SEQUENCE [LARGE SCALE GENOMIC DNA]</scope>
    <source>
        <strain evidence="1">cv. IRGC 101232</strain>
    </source>
</reference>
<reference evidence="1" key="2">
    <citation type="submission" date="2013-04" db="UniProtKB">
        <authorList>
            <consortium name="EnsemblPlants"/>
        </authorList>
    </citation>
    <scope>IDENTIFICATION</scope>
</reference>
<dbReference type="Proteomes" id="UP000006038">
    <property type="component" value="Chromosome 1"/>
</dbReference>
<proteinExistence type="predicted"/>
<accession>J3L197</accession>
<dbReference type="EnsemblPlants" id="OB01G30030.1">
    <property type="protein sequence ID" value="OB01G30030.1"/>
    <property type="gene ID" value="OB01G30030"/>
</dbReference>
<organism evidence="1">
    <name type="scientific">Oryza brachyantha</name>
    <name type="common">malo sina</name>
    <dbReference type="NCBI Taxonomy" id="4533"/>
    <lineage>
        <taxon>Eukaryota</taxon>
        <taxon>Viridiplantae</taxon>
        <taxon>Streptophyta</taxon>
        <taxon>Embryophyta</taxon>
        <taxon>Tracheophyta</taxon>
        <taxon>Spermatophyta</taxon>
        <taxon>Magnoliopsida</taxon>
        <taxon>Liliopsida</taxon>
        <taxon>Poales</taxon>
        <taxon>Poaceae</taxon>
        <taxon>BOP clade</taxon>
        <taxon>Oryzoideae</taxon>
        <taxon>Oryzeae</taxon>
        <taxon>Oryzinae</taxon>
        <taxon>Oryza</taxon>
    </lineage>
</organism>
<keyword evidence="2" id="KW-1185">Reference proteome</keyword>
<dbReference type="AlphaFoldDB" id="J3L197"/>
<evidence type="ECO:0000313" key="2">
    <source>
        <dbReference type="Proteomes" id="UP000006038"/>
    </source>
</evidence>
<name>J3L197_ORYBR</name>
<protein>
    <submittedName>
        <fullName evidence="1">Uncharacterized protein</fullName>
    </submittedName>
</protein>